<accession>A0ABR7XEN0</accession>
<comment type="caution">
    <text evidence="1">The sequence shown here is derived from an EMBL/GenBank/DDBJ whole genome shotgun (WGS) entry which is preliminary data.</text>
</comment>
<evidence type="ECO:0000313" key="2">
    <source>
        <dbReference type="Proteomes" id="UP000625551"/>
    </source>
</evidence>
<gene>
    <name evidence="1" type="ORF">H9Q13_06190</name>
</gene>
<reference evidence="1 2" key="1">
    <citation type="submission" date="2020-09" db="EMBL/GenBank/DDBJ databases">
        <title>Genome sequencing and assembly of Pontibacter sp.</title>
        <authorList>
            <person name="Chhetri G."/>
        </authorList>
    </citation>
    <scope>NUCLEOTIDE SEQUENCE [LARGE SCALE GENOMIC DNA]</scope>
    <source>
        <strain evidence="1 2">JH31</strain>
    </source>
</reference>
<name>A0ABR7XEN0_9BACT</name>
<dbReference type="RefSeq" id="WP_191182905.1">
    <property type="nucleotide sequence ID" value="NZ_JACXAJ010000002.1"/>
</dbReference>
<dbReference type="Proteomes" id="UP000625551">
    <property type="component" value="Unassembled WGS sequence"/>
</dbReference>
<keyword evidence="2" id="KW-1185">Reference proteome</keyword>
<organism evidence="1 2">
    <name type="scientific">Pontibacter aquaedesilientis</name>
    <dbReference type="NCBI Taxonomy" id="2766980"/>
    <lineage>
        <taxon>Bacteria</taxon>
        <taxon>Pseudomonadati</taxon>
        <taxon>Bacteroidota</taxon>
        <taxon>Cytophagia</taxon>
        <taxon>Cytophagales</taxon>
        <taxon>Hymenobacteraceae</taxon>
        <taxon>Pontibacter</taxon>
    </lineage>
</organism>
<proteinExistence type="predicted"/>
<protein>
    <submittedName>
        <fullName evidence="1">Uncharacterized protein</fullName>
    </submittedName>
</protein>
<sequence>MEKYSGKWVLQTIVDGNPFYLHGAYAHHISKTYTPNTNKVKHALKFESKEAAEKFKQEKGIMIFNSHIL</sequence>
<dbReference type="EMBL" id="JACXAJ010000002">
    <property type="protein sequence ID" value="MBD1396750.1"/>
    <property type="molecule type" value="Genomic_DNA"/>
</dbReference>
<evidence type="ECO:0000313" key="1">
    <source>
        <dbReference type="EMBL" id="MBD1396750.1"/>
    </source>
</evidence>